<dbReference type="Pfam" id="PF01497">
    <property type="entry name" value="Peripla_BP_2"/>
    <property type="match status" value="1"/>
</dbReference>
<reference evidence="2 3" key="1">
    <citation type="journal article" date="2016" name="Int. J. Syst. Evol. Microbiol.">
        <title>Pyruvatibacter mobilis gen. nov., sp. nov., a marine bacterium from the culture broth of Picochlorum sp. 122.</title>
        <authorList>
            <person name="Wang G."/>
            <person name="Tang M."/>
            <person name="Wu H."/>
            <person name="Dai S."/>
            <person name="Li T."/>
            <person name="Chen C."/>
            <person name="He H."/>
            <person name="Fan J."/>
            <person name="Xiang W."/>
            <person name="Li X."/>
        </authorList>
    </citation>
    <scope>NUCLEOTIDE SEQUENCE [LARGE SCALE GENOMIC DNA]</scope>
    <source>
        <strain evidence="2 3">GYP-11</strain>
    </source>
</reference>
<dbReference type="PANTHER" id="PTHR30535">
    <property type="entry name" value="VITAMIN B12-BINDING PROTEIN"/>
    <property type="match status" value="1"/>
</dbReference>
<dbReference type="InterPro" id="IPR050902">
    <property type="entry name" value="ABC_Transporter_SBP"/>
</dbReference>
<dbReference type="EMBL" id="WXYQ01000009">
    <property type="protein sequence ID" value="NBG96547.1"/>
    <property type="molecule type" value="Genomic_DNA"/>
</dbReference>
<dbReference type="AlphaFoldDB" id="A0A845QDN5"/>
<evidence type="ECO:0000259" key="1">
    <source>
        <dbReference type="PROSITE" id="PS50983"/>
    </source>
</evidence>
<organism evidence="2 3">
    <name type="scientific">Pyruvatibacter mobilis</name>
    <dbReference type="NCBI Taxonomy" id="1712261"/>
    <lineage>
        <taxon>Bacteria</taxon>
        <taxon>Pseudomonadati</taxon>
        <taxon>Pseudomonadota</taxon>
        <taxon>Alphaproteobacteria</taxon>
        <taxon>Hyphomicrobiales</taxon>
        <taxon>Parvibaculaceae</taxon>
        <taxon>Pyruvatibacter</taxon>
    </lineage>
</organism>
<dbReference type="Gene3D" id="3.40.50.1980">
    <property type="entry name" value="Nitrogenase molybdenum iron protein domain"/>
    <property type="match status" value="2"/>
</dbReference>
<sequence length="270" mass="27173">MTGVLLAAGVVHAAPAAGASGSAPERIVSINLCTDQIVLALDLGERLVAVSSLATDRTLSVHWRAAESVEAVPAALEPILLRQPDLVVAGGFGHGRLVAQLERLGVAVLRVPEPASLADVPAAYLAMGRAVGAETRAQALAAEFDAVLGAPAAPSGTDALLLATGLLVHGEGMLGGDVLRHAGLANAAMAPAFGGQAYLSLERVVASPPDLVLVARGEASAPSRSQHLFSHPALVHGTRIKSVPPSALICGTVETARLAASLAAPEGQAR</sequence>
<dbReference type="GeneID" id="300654090"/>
<evidence type="ECO:0000313" key="3">
    <source>
        <dbReference type="Proteomes" id="UP000470384"/>
    </source>
</evidence>
<gene>
    <name evidence="2" type="ORF">GTQ45_12460</name>
</gene>
<dbReference type="PROSITE" id="PS50983">
    <property type="entry name" value="FE_B12_PBP"/>
    <property type="match status" value="1"/>
</dbReference>
<dbReference type="OrthoDB" id="1632039at2"/>
<protein>
    <submittedName>
        <fullName evidence="2">ABC transporter substrate-binding protein</fullName>
    </submittedName>
</protein>
<name>A0A845QDN5_9HYPH</name>
<feature type="domain" description="Fe/B12 periplasmic-binding" evidence="1">
    <location>
        <begin position="26"/>
        <end position="270"/>
    </location>
</feature>
<keyword evidence="3" id="KW-1185">Reference proteome</keyword>
<dbReference type="SUPFAM" id="SSF53807">
    <property type="entry name" value="Helical backbone' metal receptor"/>
    <property type="match status" value="1"/>
</dbReference>
<comment type="caution">
    <text evidence="2">The sequence shown here is derived from an EMBL/GenBank/DDBJ whole genome shotgun (WGS) entry which is preliminary data.</text>
</comment>
<accession>A0A845QDN5</accession>
<dbReference type="Proteomes" id="UP000470384">
    <property type="component" value="Unassembled WGS sequence"/>
</dbReference>
<proteinExistence type="predicted"/>
<dbReference type="InterPro" id="IPR002491">
    <property type="entry name" value="ABC_transptr_periplasmic_BD"/>
</dbReference>
<dbReference type="RefSeq" id="WP_160588601.1">
    <property type="nucleotide sequence ID" value="NZ_BMHN01000001.1"/>
</dbReference>
<evidence type="ECO:0000313" key="2">
    <source>
        <dbReference type="EMBL" id="NBG96547.1"/>
    </source>
</evidence>
<dbReference type="PANTHER" id="PTHR30535:SF4">
    <property type="entry name" value="HEMIN-BINDING PERIPLASMIC PROTEIN HMUT"/>
    <property type="match status" value="1"/>
</dbReference>